<accession>A0A803QF95</accession>
<name>A0A803QF95_CANSA</name>
<protein>
    <submittedName>
        <fullName evidence="1">Uncharacterized protein</fullName>
    </submittedName>
</protein>
<reference evidence="1" key="2">
    <citation type="submission" date="2021-03" db="UniProtKB">
        <authorList>
            <consortium name="EnsemblPlants"/>
        </authorList>
    </citation>
    <scope>IDENTIFICATION</scope>
</reference>
<dbReference type="EMBL" id="UZAU01000775">
    <property type="status" value="NOT_ANNOTATED_CDS"/>
    <property type="molecule type" value="Genomic_DNA"/>
</dbReference>
<dbReference type="Proteomes" id="UP000596661">
    <property type="component" value="Chromosome 9"/>
</dbReference>
<dbReference type="EnsemblPlants" id="evm.model.09.1697">
    <property type="protein sequence ID" value="cds.evm.model.09.1697"/>
    <property type="gene ID" value="evm.TU.09.1697"/>
</dbReference>
<dbReference type="Gramene" id="evm.model.09.1697">
    <property type="protein sequence ID" value="cds.evm.model.09.1697"/>
    <property type="gene ID" value="evm.TU.09.1697"/>
</dbReference>
<organism evidence="1 2">
    <name type="scientific">Cannabis sativa</name>
    <name type="common">Hemp</name>
    <name type="synonym">Marijuana</name>
    <dbReference type="NCBI Taxonomy" id="3483"/>
    <lineage>
        <taxon>Eukaryota</taxon>
        <taxon>Viridiplantae</taxon>
        <taxon>Streptophyta</taxon>
        <taxon>Embryophyta</taxon>
        <taxon>Tracheophyta</taxon>
        <taxon>Spermatophyta</taxon>
        <taxon>Magnoliopsida</taxon>
        <taxon>eudicotyledons</taxon>
        <taxon>Gunneridae</taxon>
        <taxon>Pentapetalae</taxon>
        <taxon>rosids</taxon>
        <taxon>fabids</taxon>
        <taxon>Rosales</taxon>
        <taxon>Cannabaceae</taxon>
        <taxon>Cannabis</taxon>
    </lineage>
</organism>
<reference evidence="1" key="1">
    <citation type="submission" date="2018-11" db="EMBL/GenBank/DDBJ databases">
        <authorList>
            <person name="Grassa J C."/>
        </authorList>
    </citation>
    <scope>NUCLEOTIDE SEQUENCE [LARGE SCALE GENOMIC DNA]</scope>
</reference>
<evidence type="ECO:0000313" key="2">
    <source>
        <dbReference type="Proteomes" id="UP000596661"/>
    </source>
</evidence>
<dbReference type="AlphaFoldDB" id="A0A803QF95"/>
<proteinExistence type="predicted"/>
<sequence>MHADYSHLVTNLFGIFTPDIGSASRLFFPVATYPPTLTPSPLKPAYTAADLATTTPTVLTSSIVTAISNKENVPPMPVTKRHNDTLTMRQFLKRCRSQNNYVPTQLSMGESSSQNVSYDDMDSDGFIDDSAEIALQSRDTL</sequence>
<evidence type="ECO:0000313" key="1">
    <source>
        <dbReference type="EnsemblPlants" id="cds.evm.model.09.1697"/>
    </source>
</evidence>
<keyword evidence="2" id="KW-1185">Reference proteome</keyword>